<evidence type="ECO:0000313" key="2">
    <source>
        <dbReference type="EMBL" id="RAH95795.1"/>
    </source>
</evidence>
<comment type="caution">
    <text evidence="2">The sequence shown here is derived from an EMBL/GenBank/DDBJ whole genome shotgun (WGS) entry which is preliminary data.</text>
</comment>
<dbReference type="AlphaFoldDB" id="A0A8B2NNB1"/>
<keyword evidence="3" id="KW-1185">Reference proteome</keyword>
<dbReference type="InterPro" id="IPR010982">
    <property type="entry name" value="Lambda_DNA-bd_dom_sf"/>
</dbReference>
<dbReference type="InterPro" id="IPR001387">
    <property type="entry name" value="Cro/C1-type_HTH"/>
</dbReference>
<sequence>MDQTLIRTPRQLGATIQRRRKALGLTQTDLAGTVGLGQATISEIERGEGARLESLMRIVVALDFELMVRPRTRMDTDEIGEIF</sequence>
<evidence type="ECO:0000259" key="1">
    <source>
        <dbReference type="PROSITE" id="PS50943"/>
    </source>
</evidence>
<dbReference type="CDD" id="cd00093">
    <property type="entry name" value="HTH_XRE"/>
    <property type="match status" value="1"/>
</dbReference>
<dbReference type="Pfam" id="PF01381">
    <property type="entry name" value="HTH_3"/>
    <property type="match status" value="1"/>
</dbReference>
<feature type="domain" description="HTH cro/C1-type" evidence="1">
    <location>
        <begin position="16"/>
        <end position="66"/>
    </location>
</feature>
<protein>
    <submittedName>
        <fullName evidence="2">Transcriptional regulator</fullName>
    </submittedName>
</protein>
<dbReference type="SUPFAM" id="SSF47413">
    <property type="entry name" value="lambda repressor-like DNA-binding domains"/>
    <property type="match status" value="1"/>
</dbReference>
<dbReference type="SMART" id="SM00530">
    <property type="entry name" value="HTH_XRE"/>
    <property type="match status" value="1"/>
</dbReference>
<organism evidence="2 3">
    <name type="scientific">Acuticoccus sediminis</name>
    <dbReference type="NCBI Taxonomy" id="2184697"/>
    <lineage>
        <taxon>Bacteria</taxon>
        <taxon>Pseudomonadati</taxon>
        <taxon>Pseudomonadota</taxon>
        <taxon>Alphaproteobacteria</taxon>
        <taxon>Hyphomicrobiales</taxon>
        <taxon>Amorphaceae</taxon>
        <taxon>Acuticoccus</taxon>
    </lineage>
</organism>
<accession>A0A8B2NNB1</accession>
<dbReference type="GO" id="GO:0003677">
    <property type="term" value="F:DNA binding"/>
    <property type="evidence" value="ECO:0007669"/>
    <property type="project" value="InterPro"/>
</dbReference>
<name>A0A8B2NNB1_9HYPH</name>
<dbReference type="EMBL" id="QHHQ01000021">
    <property type="protein sequence ID" value="RAH95795.1"/>
    <property type="molecule type" value="Genomic_DNA"/>
</dbReference>
<evidence type="ECO:0000313" key="3">
    <source>
        <dbReference type="Proteomes" id="UP000249590"/>
    </source>
</evidence>
<dbReference type="Proteomes" id="UP000249590">
    <property type="component" value="Unassembled WGS sequence"/>
</dbReference>
<dbReference type="PROSITE" id="PS50943">
    <property type="entry name" value="HTH_CROC1"/>
    <property type="match status" value="1"/>
</dbReference>
<dbReference type="Gene3D" id="1.10.260.40">
    <property type="entry name" value="lambda repressor-like DNA-binding domains"/>
    <property type="match status" value="1"/>
</dbReference>
<dbReference type="RefSeq" id="WP_111352754.1">
    <property type="nucleotide sequence ID" value="NZ_QHHQ01000021.1"/>
</dbReference>
<proteinExistence type="predicted"/>
<reference evidence="2 3" key="1">
    <citation type="submission" date="2018-05" db="EMBL/GenBank/DDBJ databases">
        <title>Acuticoccus sediminis sp. nov., isolated from deep-sea sediment of Indian Ocean.</title>
        <authorList>
            <person name="Liu X."/>
            <person name="Lai Q."/>
            <person name="Du Y."/>
            <person name="Sun F."/>
            <person name="Zhang X."/>
            <person name="Wang S."/>
            <person name="Shao Z."/>
        </authorList>
    </citation>
    <scope>NUCLEOTIDE SEQUENCE [LARGE SCALE GENOMIC DNA]</scope>
    <source>
        <strain evidence="2 3">PTG4-2</strain>
    </source>
</reference>
<gene>
    <name evidence="2" type="ORF">DLJ53_33945</name>
</gene>
<dbReference type="OrthoDB" id="9154356at2"/>